<feature type="region of interest" description="Disordered" evidence="1">
    <location>
        <begin position="1"/>
        <end position="22"/>
    </location>
</feature>
<evidence type="ECO:0000256" key="1">
    <source>
        <dbReference type="SAM" id="MobiDB-lite"/>
    </source>
</evidence>
<sequence>MTTVPKSRIPVKPLPEKTTDEAKVEKWRQLGAEHGLSGEWAVAARLGENGFTEEQMENIANLFGR</sequence>
<reference evidence="2 3" key="1">
    <citation type="submission" date="2014-11" db="EMBL/GenBank/DDBJ databases">
        <authorList>
            <person name="Diene M.Seydina."/>
        </authorList>
    </citation>
    <scope>NUCLEOTIDE SEQUENCE [LARGE SCALE GENOMIC DNA]</scope>
    <source>
        <strain evidence="2 3">Neisseria meningitidis CHUV</strain>
    </source>
</reference>
<organism evidence="2 3">
    <name type="scientific">Neisseria meningitidis serogroup B</name>
    <dbReference type="NCBI Taxonomy" id="491"/>
    <lineage>
        <taxon>Bacteria</taxon>
        <taxon>Pseudomonadati</taxon>
        <taxon>Pseudomonadota</taxon>
        <taxon>Betaproteobacteria</taxon>
        <taxon>Neisseriales</taxon>
        <taxon>Neisseriaceae</taxon>
        <taxon>Neisseria</taxon>
    </lineage>
</organism>
<proteinExistence type="predicted"/>
<dbReference type="Proteomes" id="UP000182715">
    <property type="component" value="Unassembled WGS sequence"/>
</dbReference>
<evidence type="ECO:0000313" key="3">
    <source>
        <dbReference type="Proteomes" id="UP000182715"/>
    </source>
</evidence>
<name>A0A0H5QRI8_NEIMI</name>
<evidence type="ECO:0000313" key="2">
    <source>
        <dbReference type="EMBL" id="CRY98272.1"/>
    </source>
</evidence>
<accession>A0A0H5QRI8</accession>
<protein>
    <submittedName>
        <fullName evidence="2">Uncharacterized protein</fullName>
    </submittedName>
</protein>
<dbReference type="EMBL" id="CVTF01000023">
    <property type="protein sequence ID" value="CRY98272.1"/>
    <property type="molecule type" value="Genomic_DNA"/>
</dbReference>
<dbReference type="AlphaFoldDB" id="A0A0H5QRI8"/>